<accession>A0A6D2KVV7</accession>
<keyword evidence="3" id="KW-0805">Transcription regulation</keyword>
<dbReference type="AlphaFoldDB" id="A0A6D2KVV7"/>
<dbReference type="OrthoDB" id="5065855at2759"/>
<dbReference type="Proteomes" id="UP000467841">
    <property type="component" value="Unassembled WGS sequence"/>
</dbReference>
<keyword evidence="6" id="KW-0539">Nucleus</keyword>
<evidence type="ECO:0000313" key="10">
    <source>
        <dbReference type="Proteomes" id="UP000467841"/>
    </source>
</evidence>
<protein>
    <recommendedName>
        <fullName evidence="8">WRKY domain-containing protein</fullName>
    </recommendedName>
</protein>
<dbReference type="GO" id="GO:0005634">
    <property type="term" value="C:nucleus"/>
    <property type="evidence" value="ECO:0007669"/>
    <property type="project" value="UniProtKB-SubCell"/>
</dbReference>
<feature type="domain" description="WRKY" evidence="8">
    <location>
        <begin position="349"/>
        <end position="414"/>
    </location>
</feature>
<evidence type="ECO:0000256" key="1">
    <source>
        <dbReference type="ARBA" id="ARBA00004123"/>
    </source>
</evidence>
<reference evidence="9" key="1">
    <citation type="submission" date="2020-01" db="EMBL/GenBank/DDBJ databases">
        <authorList>
            <person name="Mishra B."/>
        </authorList>
    </citation>
    <scope>NUCLEOTIDE SEQUENCE [LARGE SCALE GENOMIC DNA]</scope>
</reference>
<name>A0A6D2KVV7_9BRAS</name>
<feature type="region of interest" description="Disordered" evidence="7">
    <location>
        <begin position="1"/>
        <end position="36"/>
    </location>
</feature>
<dbReference type="Gene3D" id="2.20.25.80">
    <property type="entry name" value="WRKY domain"/>
    <property type="match status" value="2"/>
</dbReference>
<evidence type="ECO:0000256" key="3">
    <source>
        <dbReference type="ARBA" id="ARBA00023015"/>
    </source>
</evidence>
<evidence type="ECO:0000256" key="6">
    <source>
        <dbReference type="ARBA" id="ARBA00023242"/>
    </source>
</evidence>
<gene>
    <name evidence="9" type="ORF">MERR_LOCUS39366</name>
</gene>
<keyword evidence="4" id="KW-0238">DNA-binding</keyword>
<dbReference type="FunFam" id="2.20.25.80:FF:000006">
    <property type="entry name" value="WRKY transcription factor"/>
    <property type="match status" value="1"/>
</dbReference>
<dbReference type="InterPro" id="IPR036576">
    <property type="entry name" value="WRKY_dom_sf"/>
</dbReference>
<dbReference type="PANTHER" id="PTHR31221">
    <property type="entry name" value="WRKY TRANSCRIPTION FACTOR PROTEIN 1-RELATED"/>
    <property type="match status" value="1"/>
</dbReference>
<proteinExistence type="predicted"/>
<feature type="region of interest" description="Disordered" evidence="7">
    <location>
        <begin position="126"/>
        <end position="206"/>
    </location>
</feature>
<feature type="compositionally biased region" description="Polar residues" evidence="7">
    <location>
        <begin position="281"/>
        <end position="293"/>
    </location>
</feature>
<feature type="compositionally biased region" description="Polar residues" evidence="7">
    <location>
        <begin position="507"/>
        <end position="516"/>
    </location>
</feature>
<dbReference type="PROSITE" id="PS50811">
    <property type="entry name" value="WRKY"/>
    <property type="match status" value="2"/>
</dbReference>
<feature type="region of interest" description="Disordered" evidence="7">
    <location>
        <begin position="232"/>
        <end position="340"/>
    </location>
</feature>
<feature type="compositionally biased region" description="Basic and acidic residues" evidence="7">
    <location>
        <begin position="178"/>
        <end position="188"/>
    </location>
</feature>
<dbReference type="SMART" id="SM00774">
    <property type="entry name" value="WRKY"/>
    <property type="match status" value="2"/>
</dbReference>
<comment type="caution">
    <text evidence="9">The sequence shown here is derived from an EMBL/GenBank/DDBJ whole genome shotgun (WGS) entry which is preliminary data.</text>
</comment>
<evidence type="ECO:0000259" key="8">
    <source>
        <dbReference type="PROSITE" id="PS50811"/>
    </source>
</evidence>
<organism evidence="9 10">
    <name type="scientific">Microthlaspi erraticum</name>
    <dbReference type="NCBI Taxonomy" id="1685480"/>
    <lineage>
        <taxon>Eukaryota</taxon>
        <taxon>Viridiplantae</taxon>
        <taxon>Streptophyta</taxon>
        <taxon>Embryophyta</taxon>
        <taxon>Tracheophyta</taxon>
        <taxon>Spermatophyta</taxon>
        <taxon>Magnoliopsida</taxon>
        <taxon>eudicotyledons</taxon>
        <taxon>Gunneridae</taxon>
        <taxon>Pentapetalae</taxon>
        <taxon>rosids</taxon>
        <taxon>malvids</taxon>
        <taxon>Brassicales</taxon>
        <taxon>Brassicaceae</taxon>
        <taxon>Coluteocarpeae</taxon>
        <taxon>Microthlaspi</taxon>
    </lineage>
</organism>
<dbReference type="InterPro" id="IPR003657">
    <property type="entry name" value="WRKY_dom"/>
</dbReference>
<feature type="compositionally biased region" description="Polar residues" evidence="7">
    <location>
        <begin position="158"/>
        <end position="174"/>
    </location>
</feature>
<dbReference type="Pfam" id="PF03106">
    <property type="entry name" value="WRKY"/>
    <property type="match status" value="2"/>
</dbReference>
<feature type="compositionally biased region" description="Low complexity" evidence="7">
    <location>
        <begin position="132"/>
        <end position="142"/>
    </location>
</feature>
<dbReference type="GO" id="GO:0043565">
    <property type="term" value="F:sequence-specific DNA binding"/>
    <property type="evidence" value="ECO:0007669"/>
    <property type="project" value="InterPro"/>
</dbReference>
<sequence length="516" mass="56832">MAASSFLTMDNSRTRQNMSGSANWSQQTGRTSTSSLEDLEIPKFRSFAPSSISTSPSLVSPSTCFSPSLFLDSPAFVSSSANVLASPTTGALITNETNQKSINEEEKKNNNNINFFDFSFHTQSSGVVSAPTTTTTTTATTTNSSVFQSQEQQRKNQSDQWNQNETRPNNQAGSYNVREQRKGEDGYNWRKYGQKQVKGSENPRSYYKCTFPSCPTKKKVERSLEGQITEIVYKGSHNHPKPQSTRRSSSSSSTFQSAVYNNGLDHHDSSNNSFHHADSFAIQQDDNNTTSGSLGDDEFERGSSAISREEEDCGSEPEAKRWKGESETNGNGNGSKTVREPRIVVQTTSDIDILDDGYRWRKYGQKVVKGNPNPRSYYKCTTIGCPVRKHVERASHDMRAVITTYEGKHNHDVPAARGSGYATNRPAQDSASAPIRPAAITGHSSYTTSSQAPYTLQMVHNNNNSNAGSFGYAMNNNNNNNLQTQQQNFVGGGGGGFSRTKEEPNEESSFFDSFMP</sequence>
<feature type="compositionally biased region" description="Low complexity" evidence="7">
    <location>
        <begin position="327"/>
        <end position="336"/>
    </location>
</feature>
<dbReference type="PANTHER" id="PTHR31221:SF1">
    <property type="entry name" value="WRKY TRANSCRIPTION FACTOR 33-RELATED"/>
    <property type="match status" value="1"/>
</dbReference>
<feature type="compositionally biased region" description="Low complexity" evidence="7">
    <location>
        <begin position="245"/>
        <end position="254"/>
    </location>
</feature>
<evidence type="ECO:0000313" key="9">
    <source>
        <dbReference type="EMBL" id="CAA7052131.1"/>
    </source>
</evidence>
<evidence type="ECO:0000256" key="5">
    <source>
        <dbReference type="ARBA" id="ARBA00023163"/>
    </source>
</evidence>
<dbReference type="SUPFAM" id="SSF118290">
    <property type="entry name" value="WRKY DNA-binding domain"/>
    <property type="match status" value="2"/>
</dbReference>
<keyword evidence="10" id="KW-1185">Reference proteome</keyword>
<evidence type="ECO:0000256" key="4">
    <source>
        <dbReference type="ARBA" id="ARBA00023125"/>
    </source>
</evidence>
<evidence type="ECO:0000256" key="7">
    <source>
        <dbReference type="SAM" id="MobiDB-lite"/>
    </source>
</evidence>
<feature type="compositionally biased region" description="Basic and acidic residues" evidence="7">
    <location>
        <begin position="317"/>
        <end position="326"/>
    </location>
</feature>
<comment type="subcellular location">
    <subcellularLocation>
        <location evidence="1">Nucleus</location>
    </subcellularLocation>
</comment>
<dbReference type="FunFam" id="2.20.25.80:FF:000001">
    <property type="entry name" value="WRKY transcription factor 33"/>
    <property type="match status" value="1"/>
</dbReference>
<dbReference type="GO" id="GO:0003700">
    <property type="term" value="F:DNA-binding transcription factor activity"/>
    <property type="evidence" value="ECO:0007669"/>
    <property type="project" value="InterPro"/>
</dbReference>
<keyword evidence="2" id="KW-0677">Repeat</keyword>
<evidence type="ECO:0000256" key="2">
    <source>
        <dbReference type="ARBA" id="ARBA00022737"/>
    </source>
</evidence>
<feature type="region of interest" description="Disordered" evidence="7">
    <location>
        <begin position="482"/>
        <end position="516"/>
    </location>
</feature>
<dbReference type="InterPro" id="IPR044810">
    <property type="entry name" value="WRKY_plant"/>
</dbReference>
<keyword evidence="5" id="KW-0804">Transcription</keyword>
<dbReference type="EMBL" id="CACVBM020001496">
    <property type="protein sequence ID" value="CAA7052131.1"/>
    <property type="molecule type" value="Genomic_DNA"/>
</dbReference>
<feature type="domain" description="WRKY" evidence="8">
    <location>
        <begin position="184"/>
        <end position="242"/>
    </location>
</feature>